<name>A0A7X3MWD3_9HYPH</name>
<dbReference type="AlphaFoldDB" id="A0A7X3MWD3"/>
<evidence type="ECO:0000313" key="2">
    <source>
        <dbReference type="EMBL" id="MXQ14431.1"/>
    </source>
</evidence>
<dbReference type="EMBL" id="WURB01000034">
    <property type="protein sequence ID" value="MXQ14431.1"/>
    <property type="molecule type" value="Genomic_DNA"/>
</dbReference>
<sequence length="166" mass="18000">MTEAKKTRTRSAKSAPKPDLVEMAAEHAAGSAEIVQAAEPAPADRLSADVEIRSKDSEPLVFSFRDQGEAIRQAMRETVAASAKGALEVNEKIIQALQAQGDAAIDLWRAAIENPRLPDSLNAQTGAARQAFQAASSQWKDVAETTARWMTRSVEPLQSAFLRQTR</sequence>
<keyword evidence="3" id="KW-1185">Reference proteome</keyword>
<feature type="domain" description="Phasin" evidence="1">
    <location>
        <begin position="64"/>
        <end position="159"/>
    </location>
</feature>
<dbReference type="RefSeq" id="WP_160888156.1">
    <property type="nucleotide sequence ID" value="NZ_WURB01000034.1"/>
</dbReference>
<evidence type="ECO:0000259" key="1">
    <source>
        <dbReference type="Pfam" id="PF09361"/>
    </source>
</evidence>
<accession>A0A7X3MWD3</accession>
<gene>
    <name evidence="2" type="ORF">GR328_23865</name>
</gene>
<dbReference type="OrthoDB" id="8020845at2"/>
<comment type="caution">
    <text evidence="2">The sequence shown here is derived from an EMBL/GenBank/DDBJ whole genome shotgun (WGS) entry which is preliminary data.</text>
</comment>
<reference evidence="2 3" key="1">
    <citation type="submission" date="2019-12" db="EMBL/GenBank/DDBJ databases">
        <authorList>
            <person name="Yuan C.-G."/>
        </authorList>
    </citation>
    <scope>NUCLEOTIDE SEQUENCE [LARGE SCALE GENOMIC DNA]</scope>
    <source>
        <strain evidence="2 3">KCTC 23863</strain>
    </source>
</reference>
<reference evidence="2 3" key="2">
    <citation type="submission" date="2020-01" db="EMBL/GenBank/DDBJ databases">
        <title>Microvirga sp. nov., an arsenate reduction bacterium isolated from Tibet hotspring sediments.</title>
        <authorList>
            <person name="Xian W.-D."/>
            <person name="Li W.-J."/>
        </authorList>
    </citation>
    <scope>NUCLEOTIDE SEQUENCE [LARGE SCALE GENOMIC DNA]</scope>
    <source>
        <strain evidence="2 3">KCTC 23863</strain>
    </source>
</reference>
<protein>
    <recommendedName>
        <fullName evidence="1">Phasin domain-containing protein</fullName>
    </recommendedName>
</protein>
<organism evidence="2 3">
    <name type="scientific">Microvirga makkahensis</name>
    <dbReference type="NCBI Taxonomy" id="1128670"/>
    <lineage>
        <taxon>Bacteria</taxon>
        <taxon>Pseudomonadati</taxon>
        <taxon>Pseudomonadota</taxon>
        <taxon>Alphaproteobacteria</taxon>
        <taxon>Hyphomicrobiales</taxon>
        <taxon>Methylobacteriaceae</taxon>
        <taxon>Microvirga</taxon>
    </lineage>
</organism>
<dbReference type="Pfam" id="PF09361">
    <property type="entry name" value="Phasin_2"/>
    <property type="match status" value="1"/>
</dbReference>
<proteinExistence type="predicted"/>
<dbReference type="Proteomes" id="UP000436483">
    <property type="component" value="Unassembled WGS sequence"/>
</dbReference>
<evidence type="ECO:0000313" key="3">
    <source>
        <dbReference type="Proteomes" id="UP000436483"/>
    </source>
</evidence>
<dbReference type="InterPro" id="IPR018968">
    <property type="entry name" value="Phasin"/>
</dbReference>